<reference evidence="1 2" key="1">
    <citation type="journal article" date="2012" name="PLoS Pathog.">
        <title>The genome of the obligate intracellular parasite Trachipleistophora hominis: new insights into microsporidian genome dynamics and reductive evolution.</title>
        <authorList>
            <person name="Heinz E."/>
            <person name="Williams T.A."/>
            <person name="Nakjang S."/>
            <person name="Noel C.J."/>
            <person name="Swan D.C."/>
            <person name="Goldberg A.V."/>
            <person name="Harris S.R."/>
            <person name="Weinmaier T."/>
            <person name="Markert S."/>
            <person name="Becher D."/>
            <person name="Bernhardt J."/>
            <person name="Dagan T."/>
            <person name="Hacker C."/>
            <person name="Lucocq J.M."/>
            <person name="Schweder T."/>
            <person name="Rattei T."/>
            <person name="Hall N."/>
            <person name="Hirt R.P."/>
            <person name="Embley T.M."/>
        </authorList>
    </citation>
    <scope>NUCLEOTIDE SEQUENCE [LARGE SCALE GENOMIC DNA]</scope>
</reference>
<evidence type="ECO:0000313" key="2">
    <source>
        <dbReference type="Proteomes" id="UP000011185"/>
    </source>
</evidence>
<name>L7JW47_TRAHO</name>
<accession>L7JW47</accession>
<gene>
    <name evidence="1" type="ORF">THOM_1503</name>
</gene>
<dbReference type="EMBL" id="JH993944">
    <property type="protein sequence ID" value="ELQ75545.1"/>
    <property type="molecule type" value="Genomic_DNA"/>
</dbReference>
<proteinExistence type="predicted"/>
<organism evidence="1 2">
    <name type="scientific">Trachipleistophora hominis</name>
    <name type="common">Microsporidian parasite</name>
    <dbReference type="NCBI Taxonomy" id="72359"/>
    <lineage>
        <taxon>Eukaryota</taxon>
        <taxon>Fungi</taxon>
        <taxon>Fungi incertae sedis</taxon>
        <taxon>Microsporidia</taxon>
        <taxon>Pleistophoridae</taxon>
        <taxon>Trachipleistophora</taxon>
    </lineage>
</organism>
<dbReference type="Proteomes" id="UP000011185">
    <property type="component" value="Unassembled WGS sequence"/>
</dbReference>
<dbReference type="InParanoid" id="L7JW47"/>
<dbReference type="HOGENOM" id="CLU_2706553_0_0_1"/>
<sequence>MIASSMFDLPLPFRPVIAVKVQMLRVVLEIDLKFVIVSCFSSMGGNKKDWKMSEGLLTGINCAVKQDSCIKGR</sequence>
<evidence type="ECO:0000313" key="1">
    <source>
        <dbReference type="EMBL" id="ELQ75545.1"/>
    </source>
</evidence>
<keyword evidence="2" id="KW-1185">Reference proteome</keyword>
<dbReference type="VEuPathDB" id="MicrosporidiaDB:THOM_1503"/>
<dbReference type="AlphaFoldDB" id="L7JW47"/>
<protein>
    <submittedName>
        <fullName evidence="1">Uncharacterized protein</fullName>
    </submittedName>
</protein>